<dbReference type="Proteomes" id="UP000004840">
    <property type="component" value="Unassembled WGS sequence"/>
</dbReference>
<dbReference type="AlphaFoldDB" id="G7HYP0"/>
<dbReference type="EMBL" id="CAFW01000079">
    <property type="protein sequence ID" value="CCE55305.1"/>
    <property type="molecule type" value="Genomic_DNA"/>
</dbReference>
<proteinExistence type="predicted"/>
<gene>
    <name evidence="1" type="ORF">CCAS_09005</name>
</gene>
<evidence type="ECO:0000313" key="1">
    <source>
        <dbReference type="EMBL" id="CCE55305.1"/>
    </source>
</evidence>
<protein>
    <submittedName>
        <fullName evidence="1">Uncharacterized protein</fullName>
    </submittedName>
</protein>
<comment type="caution">
    <text evidence="1">The sequence shown here is derived from an EMBL/GenBank/DDBJ whole genome shotgun (WGS) entry which is preliminary data.</text>
</comment>
<name>G7HYP0_9CORY</name>
<dbReference type="RefSeq" id="WP_006822779.1">
    <property type="nucleotide sequence ID" value="NZ_CAFW01000079.1"/>
</dbReference>
<accession>G7HYP0</accession>
<evidence type="ECO:0000313" key="2">
    <source>
        <dbReference type="Proteomes" id="UP000004840"/>
    </source>
</evidence>
<reference evidence="1 2" key="1">
    <citation type="journal article" date="2012" name="J. Bacteriol.">
        <title>Genome Sequence of Corynebacterium casei UCMA 3821, Isolated from a Smear-Ripened Cheese.</title>
        <authorList>
            <person name="Monnet C."/>
            <person name="Loux V."/>
            <person name="Bento P."/>
            <person name="Gibrat J.F."/>
            <person name="Straub C."/>
            <person name="Bonnarme P."/>
            <person name="Landaud S."/>
            <person name="Irlinger F."/>
        </authorList>
    </citation>
    <scope>NUCLEOTIDE SEQUENCE [LARGE SCALE GENOMIC DNA]</scope>
    <source>
        <strain evidence="1 2">UCMA 3821</strain>
    </source>
</reference>
<sequence>MSKNTHPEFVVSKDNYKGRDTNLDLINLTLNFHPDPSANPLWLRDGLTGFISEQLAFHVNGGDFDLHDIAEVMALAAEQSLRDMNLNRFPNTGKNY</sequence>
<organism evidence="1 2">
    <name type="scientific">Corynebacterium casei UCMA 3821</name>
    <dbReference type="NCBI Taxonomy" id="1110505"/>
    <lineage>
        <taxon>Bacteria</taxon>
        <taxon>Bacillati</taxon>
        <taxon>Actinomycetota</taxon>
        <taxon>Actinomycetes</taxon>
        <taxon>Mycobacteriales</taxon>
        <taxon>Corynebacteriaceae</taxon>
        <taxon>Corynebacterium</taxon>
    </lineage>
</organism>